<feature type="compositionally biased region" description="Low complexity" evidence="3">
    <location>
        <begin position="262"/>
        <end position="291"/>
    </location>
</feature>
<dbReference type="OrthoDB" id="9780854at2"/>
<reference evidence="6 7" key="1">
    <citation type="submission" date="2019-09" db="EMBL/GenBank/DDBJ databases">
        <title>Salinarimonas rosea gen. nov., sp. nov., a new member of the a-2 subgroup of the Proteobacteria.</title>
        <authorList>
            <person name="Liu J."/>
        </authorList>
    </citation>
    <scope>NUCLEOTIDE SEQUENCE [LARGE SCALE GENOMIC DNA]</scope>
    <source>
        <strain evidence="6 7">BN140002</strain>
    </source>
</reference>
<dbReference type="PIRSF" id="PIRSF006493">
    <property type="entry name" value="Prok_Ku"/>
    <property type="match status" value="1"/>
</dbReference>
<evidence type="ECO:0000256" key="4">
    <source>
        <dbReference type="SAM" id="SignalP"/>
    </source>
</evidence>
<dbReference type="InterPro" id="IPR009187">
    <property type="entry name" value="Prok_Ku"/>
</dbReference>
<comment type="function">
    <text evidence="2">With LigD forms a non-homologous end joining (NHEJ) DNA repair enzyme, which repairs dsDNA breaks with reduced fidelity. Binds linear dsDNA with 5'- and 3'- overhangs but not closed circular dsDNA nor ssDNA. Recruits and stimulates the ligase activity of LigD.</text>
</comment>
<keyword evidence="7" id="KW-1185">Reference proteome</keyword>
<dbReference type="SUPFAM" id="SSF100939">
    <property type="entry name" value="SPOC domain-like"/>
    <property type="match status" value="1"/>
</dbReference>
<accession>A0A5B2VBK3</accession>
<dbReference type="Pfam" id="PF02735">
    <property type="entry name" value="Ku"/>
    <property type="match status" value="1"/>
</dbReference>
<evidence type="ECO:0000313" key="7">
    <source>
        <dbReference type="Proteomes" id="UP000323142"/>
    </source>
</evidence>
<evidence type="ECO:0000256" key="1">
    <source>
        <dbReference type="ARBA" id="ARBA00023125"/>
    </source>
</evidence>
<dbReference type="PANTHER" id="PTHR41251">
    <property type="entry name" value="NON-HOMOLOGOUS END JOINING PROTEIN KU"/>
    <property type="match status" value="1"/>
</dbReference>
<organism evidence="6 7">
    <name type="scientific">Salinarimonas soli</name>
    <dbReference type="NCBI Taxonomy" id="1638099"/>
    <lineage>
        <taxon>Bacteria</taxon>
        <taxon>Pseudomonadati</taxon>
        <taxon>Pseudomonadota</taxon>
        <taxon>Alphaproteobacteria</taxon>
        <taxon>Hyphomicrobiales</taxon>
        <taxon>Salinarimonadaceae</taxon>
        <taxon>Salinarimonas</taxon>
    </lineage>
</organism>
<feature type="domain" description="Ku" evidence="5">
    <location>
        <begin position="55"/>
        <end position="183"/>
    </location>
</feature>
<proteinExistence type="inferred from homology"/>
<evidence type="ECO:0000313" key="6">
    <source>
        <dbReference type="EMBL" id="KAA2235557.1"/>
    </source>
</evidence>
<dbReference type="HAMAP" id="MF_01875">
    <property type="entry name" value="Prokaryotic_Ku"/>
    <property type="match status" value="1"/>
</dbReference>
<dbReference type="NCBIfam" id="TIGR02772">
    <property type="entry name" value="Ku_bact"/>
    <property type="match status" value="1"/>
</dbReference>
<dbReference type="Proteomes" id="UP000323142">
    <property type="component" value="Unassembled WGS sequence"/>
</dbReference>
<comment type="similarity">
    <text evidence="2">Belongs to the prokaryotic Ku family.</text>
</comment>
<evidence type="ECO:0000259" key="5">
    <source>
        <dbReference type="SMART" id="SM00559"/>
    </source>
</evidence>
<keyword evidence="2" id="KW-0234">DNA repair</keyword>
<dbReference type="GO" id="GO:0003690">
    <property type="term" value="F:double-stranded DNA binding"/>
    <property type="evidence" value="ECO:0007669"/>
    <property type="project" value="UniProtKB-UniRule"/>
</dbReference>
<evidence type="ECO:0000256" key="3">
    <source>
        <dbReference type="SAM" id="MobiDB-lite"/>
    </source>
</evidence>
<comment type="subunit">
    <text evidence="2">Homodimer. Interacts with LigD.</text>
</comment>
<dbReference type="PANTHER" id="PTHR41251:SF1">
    <property type="entry name" value="NON-HOMOLOGOUS END JOINING PROTEIN KU"/>
    <property type="match status" value="1"/>
</dbReference>
<keyword evidence="4" id="KW-0732">Signal</keyword>
<keyword evidence="1 2" id="KW-0238">DNA-binding</keyword>
<keyword evidence="2" id="KW-0233">DNA recombination</keyword>
<keyword evidence="2" id="KW-0227">DNA damage</keyword>
<dbReference type="GO" id="GO:0006303">
    <property type="term" value="P:double-strand break repair via nonhomologous end joining"/>
    <property type="evidence" value="ECO:0007669"/>
    <property type="project" value="UniProtKB-UniRule"/>
</dbReference>
<reference evidence="6 7" key="2">
    <citation type="submission" date="2019-09" db="EMBL/GenBank/DDBJ databases">
        <authorList>
            <person name="Jin C."/>
        </authorList>
    </citation>
    <scope>NUCLEOTIDE SEQUENCE [LARGE SCALE GENOMIC DNA]</scope>
    <source>
        <strain evidence="6 7">BN140002</strain>
    </source>
</reference>
<dbReference type="RefSeq" id="WP_149820403.1">
    <property type="nucleotide sequence ID" value="NZ_VUOA01000034.1"/>
</dbReference>
<dbReference type="AlphaFoldDB" id="A0A5B2VBK3"/>
<dbReference type="InterPro" id="IPR016194">
    <property type="entry name" value="SPOC-like_C_dom_sf"/>
</dbReference>
<dbReference type="EMBL" id="VUOA01000034">
    <property type="protein sequence ID" value="KAA2235557.1"/>
    <property type="molecule type" value="Genomic_DNA"/>
</dbReference>
<feature type="region of interest" description="Disordered" evidence="3">
    <location>
        <begin position="255"/>
        <end position="299"/>
    </location>
</feature>
<dbReference type="Gene3D" id="2.40.290.10">
    <property type="match status" value="1"/>
</dbReference>
<protein>
    <recommendedName>
        <fullName evidence="2">Non-homologous end joining protein Ku</fullName>
    </recommendedName>
</protein>
<dbReference type="SMART" id="SM00559">
    <property type="entry name" value="Ku78"/>
    <property type="match status" value="1"/>
</dbReference>
<sequence length="299" mass="33020">MAARAIWKGYLKLSLVSCAVALYPAASSSSRVRFNTLNRKTGNRVKRQFVDPETGEAVEADEQVKGYPVGKGSYVLVEEEEIDALKLESTHTIDIESFVPRAEVDERYLDTPYYLAPDDRVAQEAFAVIRDAIREKRMAGLGRVVMARREHLILLEPLDKGLLGTTLHYAYEVRDQSTVFEDIPEVDYPKEMRELAAHIIERKAGHFDPSLFEDRYENALIELVKSKQTGAPVRTSSAPKASNVVNLIDALRKSLDAEKGAPAKPKSAGKTSTRAPAAKKAAPPKTAPQAKGKSLKRAS</sequence>
<feature type="chain" id="PRO_5022980377" description="Non-homologous end joining protein Ku" evidence="4">
    <location>
        <begin position="20"/>
        <end position="299"/>
    </location>
</feature>
<dbReference type="CDD" id="cd00789">
    <property type="entry name" value="KU_like"/>
    <property type="match status" value="1"/>
</dbReference>
<dbReference type="InterPro" id="IPR006164">
    <property type="entry name" value="DNA_bd_Ku70/Ku80"/>
</dbReference>
<name>A0A5B2VBK3_9HYPH</name>
<gene>
    <name evidence="2" type="primary">ku</name>
    <name evidence="6" type="ORF">F0L46_18815</name>
</gene>
<dbReference type="GO" id="GO:0006310">
    <property type="term" value="P:DNA recombination"/>
    <property type="evidence" value="ECO:0007669"/>
    <property type="project" value="UniProtKB-KW"/>
</dbReference>
<comment type="caution">
    <text evidence="6">The sequence shown here is derived from an EMBL/GenBank/DDBJ whole genome shotgun (WGS) entry which is preliminary data.</text>
</comment>
<evidence type="ECO:0000256" key="2">
    <source>
        <dbReference type="HAMAP-Rule" id="MF_01875"/>
    </source>
</evidence>
<feature type="signal peptide" evidence="4">
    <location>
        <begin position="1"/>
        <end position="19"/>
    </location>
</feature>